<keyword evidence="6 13" id="KW-1133">Transmembrane helix</keyword>
<comment type="caution">
    <text evidence="14">The sequence shown here is derived from an EMBL/GenBank/DDBJ whole genome shotgun (WGS) entry which is preliminary data.</text>
</comment>
<protein>
    <recommendedName>
        <fullName evidence="11">Glycosyl-4,4'-diaponeurosporenoate acyltransferase</fullName>
    </recommendedName>
</protein>
<evidence type="ECO:0000313" key="15">
    <source>
        <dbReference type="Proteomes" id="UP000292262"/>
    </source>
</evidence>
<evidence type="ECO:0000256" key="10">
    <source>
        <dbReference type="ARBA" id="ARBA00023603"/>
    </source>
</evidence>
<keyword evidence="3" id="KW-0808">Transferase</keyword>
<sequence length="163" mass="19101">MLTKHIISGFLFGLSVSLISWTVGLILNSILAKRRYYQKLSHLNFITSSKLNRRIGLRYFKWVVKNTPFKYFNTQLKLGPKNKDLRQIRYQMTLAETSHLIGFILVMLVAVYYSITKGLVFGSFVMLANILMNLYPSLLQQQNKRRIDQLIRKLNNVNRDTVR</sequence>
<keyword evidence="7 13" id="KW-0472">Membrane</keyword>
<dbReference type="Pfam" id="PF18927">
    <property type="entry name" value="CrtO"/>
    <property type="match status" value="1"/>
</dbReference>
<evidence type="ECO:0000256" key="12">
    <source>
        <dbReference type="ARBA" id="ARBA00025324"/>
    </source>
</evidence>
<evidence type="ECO:0000256" key="6">
    <source>
        <dbReference type="ARBA" id="ARBA00022989"/>
    </source>
</evidence>
<evidence type="ECO:0000256" key="3">
    <source>
        <dbReference type="ARBA" id="ARBA00022679"/>
    </source>
</evidence>
<proteinExistence type="inferred from homology"/>
<evidence type="ECO:0000256" key="11">
    <source>
        <dbReference type="ARBA" id="ARBA00023667"/>
    </source>
</evidence>
<name>A0A4Q7PJS2_9FLAO</name>
<feature type="transmembrane region" description="Helical" evidence="13">
    <location>
        <begin position="6"/>
        <end position="31"/>
    </location>
</feature>
<evidence type="ECO:0000256" key="1">
    <source>
        <dbReference type="ARBA" id="ARBA00004162"/>
    </source>
</evidence>
<comment type="subcellular location">
    <subcellularLocation>
        <location evidence="1">Cell membrane</location>
        <topology evidence="1">Single-pass membrane protein</topology>
    </subcellularLocation>
</comment>
<evidence type="ECO:0000313" key="14">
    <source>
        <dbReference type="EMBL" id="RZS99162.1"/>
    </source>
</evidence>
<evidence type="ECO:0000256" key="9">
    <source>
        <dbReference type="ARBA" id="ARBA00023588"/>
    </source>
</evidence>
<reference evidence="14 15" key="1">
    <citation type="submission" date="2019-02" db="EMBL/GenBank/DDBJ databases">
        <title>Genomic Encyclopedia of Type Strains, Phase IV (KMG-IV): sequencing the most valuable type-strain genomes for metagenomic binning, comparative biology and taxonomic classification.</title>
        <authorList>
            <person name="Goeker M."/>
        </authorList>
    </citation>
    <scope>NUCLEOTIDE SEQUENCE [LARGE SCALE GENOMIC DNA]</scope>
    <source>
        <strain evidence="14 15">DSM 17196</strain>
    </source>
</reference>
<dbReference type="Proteomes" id="UP000292262">
    <property type="component" value="Unassembled WGS sequence"/>
</dbReference>
<comment type="similarity">
    <text evidence="10">Belongs to the acyltransferase CrtO family.</text>
</comment>
<evidence type="ECO:0000256" key="13">
    <source>
        <dbReference type="SAM" id="Phobius"/>
    </source>
</evidence>
<feature type="transmembrane region" description="Helical" evidence="13">
    <location>
        <begin position="119"/>
        <end position="139"/>
    </location>
</feature>
<comment type="function">
    <text evidence="12">Catalyzes the acylation of glycosyl-4,4'-diaponeurosporenoate, i.e. the esterification of glucose at the C6'' position with the carboxyl group of the C(15) fatty acid 12-methyltetradecanoic acid, to yield staphyloxanthin. This is the last step in the biosynthesis of this orange pigment, present in most staphylococci strains.</text>
</comment>
<evidence type="ECO:0000256" key="5">
    <source>
        <dbReference type="ARBA" id="ARBA00022729"/>
    </source>
</evidence>
<evidence type="ECO:0000256" key="7">
    <source>
        <dbReference type="ARBA" id="ARBA00023136"/>
    </source>
</evidence>
<accession>A0A4Q7PJS2</accession>
<dbReference type="GO" id="GO:0016746">
    <property type="term" value="F:acyltransferase activity"/>
    <property type="evidence" value="ECO:0007669"/>
    <property type="project" value="UniProtKB-KW"/>
</dbReference>
<evidence type="ECO:0000256" key="4">
    <source>
        <dbReference type="ARBA" id="ARBA00022692"/>
    </source>
</evidence>
<evidence type="ECO:0000256" key="2">
    <source>
        <dbReference type="ARBA" id="ARBA00022475"/>
    </source>
</evidence>
<keyword evidence="2" id="KW-1003">Cell membrane</keyword>
<dbReference type="GO" id="GO:0005886">
    <property type="term" value="C:plasma membrane"/>
    <property type="evidence" value="ECO:0007669"/>
    <property type="project" value="UniProtKB-SubCell"/>
</dbReference>
<dbReference type="UniPathway" id="UPA00029">
    <property type="reaction ID" value="UER00560"/>
</dbReference>
<evidence type="ECO:0000256" key="8">
    <source>
        <dbReference type="ARBA" id="ARBA00023315"/>
    </source>
</evidence>
<keyword evidence="8" id="KW-0012">Acyltransferase</keyword>
<dbReference type="OrthoDB" id="883215at2"/>
<keyword evidence="15" id="KW-1185">Reference proteome</keyword>
<organism evidence="14 15">
    <name type="scientific">Aquimarina brevivitae</name>
    <dbReference type="NCBI Taxonomy" id="323412"/>
    <lineage>
        <taxon>Bacteria</taxon>
        <taxon>Pseudomonadati</taxon>
        <taxon>Bacteroidota</taxon>
        <taxon>Flavobacteriia</taxon>
        <taxon>Flavobacteriales</taxon>
        <taxon>Flavobacteriaceae</taxon>
        <taxon>Aquimarina</taxon>
    </lineage>
</organism>
<gene>
    <name evidence="14" type="ORF">EV197_0371</name>
</gene>
<dbReference type="InterPro" id="IPR044021">
    <property type="entry name" value="CrtO"/>
</dbReference>
<feature type="transmembrane region" description="Helical" evidence="13">
    <location>
        <begin position="93"/>
        <end position="113"/>
    </location>
</feature>
<keyword evidence="5" id="KW-0732">Signal</keyword>
<dbReference type="EMBL" id="SGXE01000001">
    <property type="protein sequence ID" value="RZS99162.1"/>
    <property type="molecule type" value="Genomic_DNA"/>
</dbReference>
<dbReference type="AlphaFoldDB" id="A0A4Q7PJS2"/>
<keyword evidence="4 13" id="KW-0812">Transmembrane</keyword>
<comment type="pathway">
    <text evidence="9">Carotenoid biosynthesis; staphyloxanthin biosynthesis; staphyloxanthin from farnesyl diphosphate: step 5/5.</text>
</comment>